<reference evidence="2" key="1">
    <citation type="journal article" date="2014" name="Int. J. Syst. Evol. Microbiol.">
        <title>Complete genome sequence of Corynebacterium casei LMG S-19264T (=DSM 44701T), isolated from a smear-ripened cheese.</title>
        <authorList>
            <consortium name="US DOE Joint Genome Institute (JGI-PGF)"/>
            <person name="Walter F."/>
            <person name="Albersmeier A."/>
            <person name="Kalinowski J."/>
            <person name="Ruckert C."/>
        </authorList>
    </citation>
    <scope>NUCLEOTIDE SEQUENCE</scope>
    <source>
        <strain evidence="2">JCM 14719</strain>
    </source>
</reference>
<dbReference type="Proteomes" id="UP000637720">
    <property type="component" value="Unassembled WGS sequence"/>
</dbReference>
<feature type="transmembrane region" description="Helical" evidence="1">
    <location>
        <begin position="33"/>
        <end position="51"/>
    </location>
</feature>
<feature type="transmembrane region" description="Helical" evidence="1">
    <location>
        <begin position="6"/>
        <end position="21"/>
    </location>
</feature>
<gene>
    <name evidence="2" type="ORF">GCM10007043_12930</name>
</gene>
<protein>
    <submittedName>
        <fullName evidence="2">Uncharacterized protein</fullName>
    </submittedName>
</protein>
<keyword evidence="3" id="KW-1185">Reference proteome</keyword>
<dbReference type="EMBL" id="BMOF01000022">
    <property type="protein sequence ID" value="GGK00276.1"/>
    <property type="molecule type" value="Genomic_DNA"/>
</dbReference>
<reference evidence="2" key="2">
    <citation type="submission" date="2020-09" db="EMBL/GenBank/DDBJ databases">
        <authorList>
            <person name="Sun Q."/>
            <person name="Ohkuma M."/>
        </authorList>
    </citation>
    <scope>NUCLEOTIDE SEQUENCE</scope>
    <source>
        <strain evidence="2">JCM 14719</strain>
    </source>
</reference>
<comment type="caution">
    <text evidence="2">The sequence shown here is derived from an EMBL/GenBank/DDBJ whole genome shotgun (WGS) entry which is preliminary data.</text>
</comment>
<evidence type="ECO:0000313" key="3">
    <source>
        <dbReference type="Proteomes" id="UP000637720"/>
    </source>
</evidence>
<keyword evidence="1" id="KW-1133">Transmembrane helix</keyword>
<keyword evidence="1" id="KW-0812">Transmembrane</keyword>
<name>A0A8J3FCH2_9BACI</name>
<keyword evidence="1" id="KW-0472">Membrane</keyword>
<evidence type="ECO:0000256" key="1">
    <source>
        <dbReference type="SAM" id="Phobius"/>
    </source>
</evidence>
<proteinExistence type="predicted"/>
<dbReference type="RefSeq" id="WP_229725752.1">
    <property type="nucleotide sequence ID" value="NZ_BMOF01000022.1"/>
</dbReference>
<accession>A0A8J3FCH2</accession>
<dbReference type="AlphaFoldDB" id="A0A8J3FCH2"/>
<sequence>MTWGMVAGLTALIAVMALYEWPKIDAALKKERAAFVVLWALGWLLGMVLIFNPDLPGPSHLIDWVFHPVVRHIERIGGS</sequence>
<organism evidence="2 3">
    <name type="scientific">Calditerricola satsumensis</name>
    <dbReference type="NCBI Taxonomy" id="373054"/>
    <lineage>
        <taxon>Bacteria</taxon>
        <taxon>Bacillati</taxon>
        <taxon>Bacillota</taxon>
        <taxon>Bacilli</taxon>
        <taxon>Bacillales</taxon>
        <taxon>Bacillaceae</taxon>
        <taxon>Calditerricola</taxon>
    </lineage>
</organism>
<evidence type="ECO:0000313" key="2">
    <source>
        <dbReference type="EMBL" id="GGK00276.1"/>
    </source>
</evidence>